<dbReference type="EMBL" id="UOEF01000120">
    <property type="protein sequence ID" value="VAV91294.1"/>
    <property type="molecule type" value="Genomic_DNA"/>
</dbReference>
<dbReference type="GO" id="GO:0004252">
    <property type="term" value="F:serine-type endopeptidase activity"/>
    <property type="evidence" value="ECO:0007669"/>
    <property type="project" value="InterPro"/>
</dbReference>
<evidence type="ECO:0000313" key="5">
    <source>
        <dbReference type="EMBL" id="VAV91294.1"/>
    </source>
</evidence>
<dbReference type="PANTHER" id="PTHR43390:SF1">
    <property type="entry name" value="CHLOROPLAST PROCESSING PEPTIDASE"/>
    <property type="match status" value="1"/>
</dbReference>
<feature type="region of interest" description="Disordered" evidence="3">
    <location>
        <begin position="1"/>
        <end position="26"/>
    </location>
</feature>
<dbReference type="InterPro" id="IPR019757">
    <property type="entry name" value="Pept_S26A_signal_pept_1_Lys-AS"/>
</dbReference>
<dbReference type="Gene3D" id="2.10.109.10">
    <property type="entry name" value="Umud Fragment, subunit A"/>
    <property type="match status" value="1"/>
</dbReference>
<accession>A0A3B0RD80</accession>
<dbReference type="PRINTS" id="PR00727">
    <property type="entry name" value="LEADERPTASE"/>
</dbReference>
<dbReference type="AlphaFoldDB" id="A0A3B0RD80"/>
<evidence type="ECO:0000256" key="2">
    <source>
        <dbReference type="ARBA" id="ARBA00022801"/>
    </source>
</evidence>
<name>A0A3B0RD80_9ZZZZ</name>
<dbReference type="GO" id="GO:0016020">
    <property type="term" value="C:membrane"/>
    <property type="evidence" value="ECO:0007669"/>
    <property type="project" value="InterPro"/>
</dbReference>
<dbReference type="InterPro" id="IPR000223">
    <property type="entry name" value="Pept_S26A_signal_pept_1"/>
</dbReference>
<feature type="compositionally biased region" description="Polar residues" evidence="3">
    <location>
        <begin position="7"/>
        <end position="20"/>
    </location>
</feature>
<dbReference type="SUPFAM" id="SSF51306">
    <property type="entry name" value="LexA/Signal peptidase"/>
    <property type="match status" value="1"/>
</dbReference>
<evidence type="ECO:0000256" key="3">
    <source>
        <dbReference type="SAM" id="MobiDB-lite"/>
    </source>
</evidence>
<dbReference type="PROSITE" id="PS00760">
    <property type="entry name" value="SPASE_I_2"/>
    <property type="match status" value="1"/>
</dbReference>
<proteinExistence type="inferred from homology"/>
<dbReference type="InterPro" id="IPR019533">
    <property type="entry name" value="Peptidase_S26"/>
</dbReference>
<feature type="compositionally biased region" description="Basic and acidic residues" evidence="3">
    <location>
        <begin position="293"/>
        <end position="306"/>
    </location>
</feature>
<protein>
    <submittedName>
        <fullName evidence="5">Signal peptidase I</fullName>
        <ecNumber evidence="5">3.4.21.89</ecNumber>
    </submittedName>
</protein>
<keyword evidence="2 5" id="KW-0378">Hydrolase</keyword>
<evidence type="ECO:0000259" key="4">
    <source>
        <dbReference type="Pfam" id="PF10502"/>
    </source>
</evidence>
<organism evidence="5">
    <name type="scientific">hydrothermal vent metagenome</name>
    <dbReference type="NCBI Taxonomy" id="652676"/>
    <lineage>
        <taxon>unclassified sequences</taxon>
        <taxon>metagenomes</taxon>
        <taxon>ecological metagenomes</taxon>
    </lineage>
</organism>
<comment type="similarity">
    <text evidence="1">Belongs to the peptidase S26 family.</text>
</comment>
<dbReference type="PANTHER" id="PTHR43390">
    <property type="entry name" value="SIGNAL PEPTIDASE I"/>
    <property type="match status" value="1"/>
</dbReference>
<feature type="domain" description="Peptidase S26" evidence="4">
    <location>
        <begin position="36"/>
        <end position="263"/>
    </location>
</feature>
<gene>
    <name evidence="5" type="ORF">MNBD_ALPHA04-2003</name>
</gene>
<dbReference type="CDD" id="cd06530">
    <property type="entry name" value="S26_SPase_I"/>
    <property type="match status" value="1"/>
</dbReference>
<reference evidence="5" key="1">
    <citation type="submission" date="2018-06" db="EMBL/GenBank/DDBJ databases">
        <authorList>
            <person name="Zhirakovskaya E."/>
        </authorList>
    </citation>
    <scope>NUCLEOTIDE SEQUENCE</scope>
</reference>
<dbReference type="EC" id="3.4.21.89" evidence="5"/>
<feature type="region of interest" description="Disordered" evidence="3">
    <location>
        <begin position="286"/>
        <end position="306"/>
    </location>
</feature>
<dbReference type="GO" id="GO:0006465">
    <property type="term" value="P:signal peptide processing"/>
    <property type="evidence" value="ECO:0007669"/>
    <property type="project" value="InterPro"/>
</dbReference>
<sequence length="306" mass="33347">MTKNSEDPNMSAEQAETATLDSDKPKKEKTDWVGEFKSIGLLLLAVLAFHSLVAKPFYIPSVSMMPGLLVGDRLVVSKYAYGWSWVSPTFHIFPRVKGRIFGSIPERGDIVILTPKDQSSDYIKRVIGLPGDTIELRGGQVFINGVGVRQEVQPNLNIPIDANAPCGDNEFSGMRDTDSAGNPVCAVPILRETLPNGVSYDIIDMGERYSVDNITPQKIPANHVYLMGDNRDQSADSRVSSENGGLNGAIPWENIGGRAEFITFSLDGNTSFNPVSWFTSFRSGRAGTSLRPARGEAPKKIVPEGQ</sequence>
<dbReference type="NCBIfam" id="TIGR02227">
    <property type="entry name" value="sigpep_I_bact"/>
    <property type="match status" value="1"/>
</dbReference>
<dbReference type="InterPro" id="IPR036286">
    <property type="entry name" value="LexA/Signal_pep-like_sf"/>
</dbReference>
<dbReference type="GO" id="GO:0009003">
    <property type="term" value="F:signal peptidase activity"/>
    <property type="evidence" value="ECO:0007669"/>
    <property type="project" value="UniProtKB-EC"/>
</dbReference>
<dbReference type="Pfam" id="PF10502">
    <property type="entry name" value="Peptidase_S26"/>
    <property type="match status" value="1"/>
</dbReference>
<evidence type="ECO:0000256" key="1">
    <source>
        <dbReference type="ARBA" id="ARBA00009370"/>
    </source>
</evidence>